<dbReference type="AlphaFoldDB" id="A0A7W8ABD7"/>
<sequence length="157" mass="16071">MALARRLAAAGALVAFVIGGVSLAAGIGTAAAETGAEAATVVSTCLPLPLIPCDEPSSEGEPEDPWSSAPNPMDSWSENPKPEDPWTEGPPPREEEPKDPWKPVDEDERRVPDGHPETGAGGLAREGAVWPFAVGGAALLTGAGLTGFAVRRRKGGA</sequence>
<feature type="region of interest" description="Disordered" evidence="1">
    <location>
        <begin position="51"/>
        <end position="123"/>
    </location>
</feature>
<comment type="caution">
    <text evidence="3">The sequence shown here is derived from an EMBL/GenBank/DDBJ whole genome shotgun (WGS) entry which is preliminary data.</text>
</comment>
<keyword evidence="2" id="KW-0812">Transmembrane</keyword>
<keyword evidence="4" id="KW-1185">Reference proteome</keyword>
<dbReference type="EMBL" id="JACHIN010000015">
    <property type="protein sequence ID" value="MBB5083008.1"/>
    <property type="molecule type" value="Genomic_DNA"/>
</dbReference>
<evidence type="ECO:0000313" key="3">
    <source>
        <dbReference type="EMBL" id="MBB5083008.1"/>
    </source>
</evidence>
<feature type="compositionally biased region" description="Basic and acidic residues" evidence="1">
    <location>
        <begin position="91"/>
        <end position="116"/>
    </location>
</feature>
<gene>
    <name evidence="3" type="ORF">HNR40_008511</name>
</gene>
<dbReference type="Proteomes" id="UP000568380">
    <property type="component" value="Unassembled WGS sequence"/>
</dbReference>
<keyword evidence="2" id="KW-1133">Transmembrane helix</keyword>
<dbReference type="RefSeq" id="WP_184971698.1">
    <property type="nucleotide sequence ID" value="NZ_JACHIN010000015.1"/>
</dbReference>
<accession>A0A7W8ABD7</accession>
<evidence type="ECO:0000313" key="4">
    <source>
        <dbReference type="Proteomes" id="UP000568380"/>
    </source>
</evidence>
<reference evidence="3 4" key="1">
    <citation type="submission" date="2020-08" db="EMBL/GenBank/DDBJ databases">
        <title>Genomic Encyclopedia of Type Strains, Phase IV (KMG-IV): sequencing the most valuable type-strain genomes for metagenomic binning, comparative biology and taxonomic classification.</title>
        <authorList>
            <person name="Goeker M."/>
        </authorList>
    </citation>
    <scope>NUCLEOTIDE SEQUENCE [LARGE SCALE GENOMIC DNA]</scope>
    <source>
        <strain evidence="3 4">DSM 45385</strain>
    </source>
</reference>
<proteinExistence type="predicted"/>
<organism evidence="3 4">
    <name type="scientific">Nonomuraea endophytica</name>
    <dbReference type="NCBI Taxonomy" id="714136"/>
    <lineage>
        <taxon>Bacteria</taxon>
        <taxon>Bacillati</taxon>
        <taxon>Actinomycetota</taxon>
        <taxon>Actinomycetes</taxon>
        <taxon>Streptosporangiales</taxon>
        <taxon>Streptosporangiaceae</taxon>
        <taxon>Nonomuraea</taxon>
    </lineage>
</organism>
<name>A0A7W8ABD7_9ACTN</name>
<feature type="transmembrane region" description="Helical" evidence="2">
    <location>
        <begin position="128"/>
        <end position="150"/>
    </location>
</feature>
<evidence type="ECO:0000256" key="2">
    <source>
        <dbReference type="SAM" id="Phobius"/>
    </source>
</evidence>
<protein>
    <submittedName>
        <fullName evidence="3">Uncharacterized protein</fullName>
    </submittedName>
</protein>
<evidence type="ECO:0000256" key="1">
    <source>
        <dbReference type="SAM" id="MobiDB-lite"/>
    </source>
</evidence>
<keyword evidence="2" id="KW-0472">Membrane</keyword>